<dbReference type="InterPro" id="IPR042197">
    <property type="entry name" value="Apaf_helical"/>
</dbReference>
<dbReference type="Gene3D" id="1.10.10.10">
    <property type="entry name" value="Winged helix-like DNA-binding domain superfamily/Winged helix DNA-binding domain"/>
    <property type="match status" value="1"/>
</dbReference>
<sequence>MGKKLCRVVQAIEVLVTEMNAFGFKYQQQVPASKQWRQTDHNHFELLLWICVSDSFDVDSLAKSIAELLPKKSIAESASKKSPLDILQDALRGHMYLLVLDDVWSREPDKWEKLKSCLSQGAKGSVVLITTRDEGVAKIMGTVKTYNLAALGDDFIKEIIEKKAFGSQKEEERPSVLVNMVGQIVKRCRGSPLAAASLGSVLRTKTSKEEWKAVLSRSSICTEESGILPILKLSYNDLSSQMKQCFAFCAVFPKDYEIDVDKLIQLWMAHGFIENQKEVSPQTIGKRIFNELVSRSFFVDVKQVKVPIKKYYPQMGPSGSGCSDVGELHQLNLGGLLELLQLENVTEEAAKAANIEKKEELRELKLKWTVGCEDDARVLEGLKPHDGLQAVRIESYGGTTFPTWMCMLRNVVEIHLSGCMKLQWLFSCDTSFSFPNLKEFTL</sequence>
<feature type="domain" description="Disease resistance protein winged helix" evidence="4">
    <location>
        <begin position="251"/>
        <end position="302"/>
    </location>
</feature>
<dbReference type="PANTHER" id="PTHR23155">
    <property type="entry name" value="DISEASE RESISTANCE PROTEIN RP"/>
    <property type="match status" value="1"/>
</dbReference>
<dbReference type="SUPFAM" id="SSF52540">
    <property type="entry name" value="P-loop containing nucleoside triphosphate hydrolases"/>
    <property type="match status" value="1"/>
</dbReference>
<dbReference type="EMBL" id="JAUUTY010000003">
    <property type="protein sequence ID" value="KAK1670365.1"/>
    <property type="molecule type" value="Genomic_DNA"/>
</dbReference>
<dbReference type="Pfam" id="PF00931">
    <property type="entry name" value="NB-ARC"/>
    <property type="match status" value="1"/>
</dbReference>
<dbReference type="InterPro" id="IPR036388">
    <property type="entry name" value="WH-like_DNA-bd_sf"/>
</dbReference>
<evidence type="ECO:0000256" key="1">
    <source>
        <dbReference type="ARBA" id="ARBA00022737"/>
    </source>
</evidence>
<evidence type="ECO:0000259" key="4">
    <source>
        <dbReference type="Pfam" id="PF23559"/>
    </source>
</evidence>
<keyword evidence="7" id="KW-1185">Reference proteome</keyword>
<keyword evidence="2" id="KW-0611">Plant defense</keyword>
<dbReference type="GO" id="GO:0002758">
    <property type="term" value="P:innate immune response-activating signaling pathway"/>
    <property type="evidence" value="ECO:0007669"/>
    <property type="project" value="UniProtKB-ARBA"/>
</dbReference>
<dbReference type="Gene3D" id="3.80.10.10">
    <property type="entry name" value="Ribonuclease Inhibitor"/>
    <property type="match status" value="1"/>
</dbReference>
<evidence type="ECO:0008006" key="8">
    <source>
        <dbReference type="Google" id="ProtNLM"/>
    </source>
</evidence>
<comment type="caution">
    <text evidence="6">The sequence shown here is derived from an EMBL/GenBank/DDBJ whole genome shotgun (WGS) entry which is preliminary data.</text>
</comment>
<dbReference type="InterPro" id="IPR058922">
    <property type="entry name" value="WHD_DRP"/>
</dbReference>
<dbReference type="InterPro" id="IPR032675">
    <property type="entry name" value="LRR_dom_sf"/>
</dbReference>
<feature type="domain" description="NB-ARC" evidence="3">
    <location>
        <begin position="36"/>
        <end position="167"/>
    </location>
</feature>
<dbReference type="AlphaFoldDB" id="A0AAD8T787"/>
<dbReference type="Pfam" id="PF25019">
    <property type="entry name" value="LRR_R13L1-DRL21"/>
    <property type="match status" value="1"/>
</dbReference>
<proteinExistence type="predicted"/>
<dbReference type="GO" id="GO:0009626">
    <property type="term" value="P:plant-type hypersensitive response"/>
    <property type="evidence" value="ECO:0007669"/>
    <property type="project" value="UniProtKB-ARBA"/>
</dbReference>
<dbReference type="InterPro" id="IPR002182">
    <property type="entry name" value="NB-ARC"/>
</dbReference>
<dbReference type="InterPro" id="IPR044974">
    <property type="entry name" value="Disease_R_plants"/>
</dbReference>
<dbReference type="PANTHER" id="PTHR23155:SF1128">
    <property type="entry name" value="OS03G0849500 PROTEIN"/>
    <property type="match status" value="1"/>
</dbReference>
<gene>
    <name evidence="6" type="ORF">QYE76_058524</name>
</gene>
<evidence type="ECO:0000313" key="7">
    <source>
        <dbReference type="Proteomes" id="UP001231189"/>
    </source>
</evidence>
<dbReference type="Gene3D" id="1.10.8.430">
    <property type="entry name" value="Helical domain of apoptotic protease-activating factors"/>
    <property type="match status" value="1"/>
</dbReference>
<name>A0AAD8T787_LOLMU</name>
<accession>A0AAD8T787</accession>
<dbReference type="Gene3D" id="3.40.50.300">
    <property type="entry name" value="P-loop containing nucleotide triphosphate hydrolases"/>
    <property type="match status" value="1"/>
</dbReference>
<dbReference type="FunFam" id="1.10.10.10:FF:000322">
    <property type="entry name" value="Probable disease resistance protein At1g63360"/>
    <property type="match status" value="1"/>
</dbReference>
<organism evidence="6 7">
    <name type="scientific">Lolium multiflorum</name>
    <name type="common">Italian ryegrass</name>
    <name type="synonym">Lolium perenne subsp. multiflorum</name>
    <dbReference type="NCBI Taxonomy" id="4521"/>
    <lineage>
        <taxon>Eukaryota</taxon>
        <taxon>Viridiplantae</taxon>
        <taxon>Streptophyta</taxon>
        <taxon>Embryophyta</taxon>
        <taxon>Tracheophyta</taxon>
        <taxon>Spermatophyta</taxon>
        <taxon>Magnoliopsida</taxon>
        <taxon>Liliopsida</taxon>
        <taxon>Poales</taxon>
        <taxon>Poaceae</taxon>
        <taxon>BOP clade</taxon>
        <taxon>Pooideae</taxon>
        <taxon>Poodae</taxon>
        <taxon>Poeae</taxon>
        <taxon>Poeae Chloroplast Group 2 (Poeae type)</taxon>
        <taxon>Loliodinae</taxon>
        <taxon>Loliinae</taxon>
        <taxon>Lolium</taxon>
    </lineage>
</organism>
<dbReference type="PRINTS" id="PR00364">
    <property type="entry name" value="DISEASERSIST"/>
</dbReference>
<protein>
    <recommendedName>
        <fullName evidence="8">NB-ARC domain-containing protein</fullName>
    </recommendedName>
</protein>
<evidence type="ECO:0000259" key="3">
    <source>
        <dbReference type="Pfam" id="PF00931"/>
    </source>
</evidence>
<dbReference type="Pfam" id="PF23559">
    <property type="entry name" value="WHD_DRP"/>
    <property type="match status" value="1"/>
</dbReference>
<evidence type="ECO:0000313" key="6">
    <source>
        <dbReference type="EMBL" id="KAK1670365.1"/>
    </source>
</evidence>
<dbReference type="InterPro" id="IPR056789">
    <property type="entry name" value="LRR_R13L1-DRL21"/>
</dbReference>
<evidence type="ECO:0000259" key="5">
    <source>
        <dbReference type="Pfam" id="PF25019"/>
    </source>
</evidence>
<dbReference type="InterPro" id="IPR027417">
    <property type="entry name" value="P-loop_NTPase"/>
</dbReference>
<keyword evidence="1" id="KW-0677">Repeat</keyword>
<dbReference type="GO" id="GO:0043531">
    <property type="term" value="F:ADP binding"/>
    <property type="evidence" value="ECO:0007669"/>
    <property type="project" value="InterPro"/>
</dbReference>
<dbReference type="GO" id="GO:0042742">
    <property type="term" value="P:defense response to bacterium"/>
    <property type="evidence" value="ECO:0007669"/>
    <property type="project" value="UniProtKB-ARBA"/>
</dbReference>
<feature type="domain" description="R13L1/DRL21-like LRR repeat region" evidence="5">
    <location>
        <begin position="326"/>
        <end position="439"/>
    </location>
</feature>
<dbReference type="Proteomes" id="UP001231189">
    <property type="component" value="Unassembled WGS sequence"/>
</dbReference>
<evidence type="ECO:0000256" key="2">
    <source>
        <dbReference type="ARBA" id="ARBA00022821"/>
    </source>
</evidence>
<reference evidence="6" key="1">
    <citation type="submission" date="2023-07" db="EMBL/GenBank/DDBJ databases">
        <title>A chromosome-level genome assembly of Lolium multiflorum.</title>
        <authorList>
            <person name="Chen Y."/>
            <person name="Copetti D."/>
            <person name="Kolliker R."/>
            <person name="Studer B."/>
        </authorList>
    </citation>
    <scope>NUCLEOTIDE SEQUENCE</scope>
    <source>
        <strain evidence="6">02402/16</strain>
        <tissue evidence="6">Leaf</tissue>
    </source>
</reference>